<dbReference type="GO" id="GO:0005829">
    <property type="term" value="C:cytosol"/>
    <property type="evidence" value="ECO:0007669"/>
    <property type="project" value="TreeGrafter"/>
</dbReference>
<comment type="similarity">
    <text evidence="1 2">Belongs to the dTDP-4-dehydrorhamnose reductase family.</text>
</comment>
<dbReference type="InterPro" id="IPR036291">
    <property type="entry name" value="NAD(P)-bd_dom_sf"/>
</dbReference>
<evidence type="ECO:0000256" key="1">
    <source>
        <dbReference type="ARBA" id="ARBA00010944"/>
    </source>
</evidence>
<dbReference type="InterPro" id="IPR029903">
    <property type="entry name" value="RmlD-like-bd"/>
</dbReference>
<dbReference type="Proteomes" id="UP000179243">
    <property type="component" value="Unassembled WGS sequence"/>
</dbReference>
<accession>A0A1F7F6J9</accession>
<evidence type="ECO:0000313" key="5">
    <source>
        <dbReference type="Proteomes" id="UP000179243"/>
    </source>
</evidence>
<dbReference type="PANTHER" id="PTHR10491">
    <property type="entry name" value="DTDP-4-DEHYDRORHAMNOSE REDUCTASE"/>
    <property type="match status" value="1"/>
</dbReference>
<gene>
    <name evidence="4" type="ORF">A2519_16605</name>
</gene>
<dbReference type="UniPathway" id="UPA00124"/>
<dbReference type="EMBL" id="MFYX01000110">
    <property type="protein sequence ID" value="OGK02290.1"/>
    <property type="molecule type" value="Genomic_DNA"/>
</dbReference>
<protein>
    <recommendedName>
        <fullName evidence="2">dTDP-4-dehydrorhamnose reductase</fullName>
        <ecNumber evidence="2">1.1.1.133</ecNumber>
    </recommendedName>
</protein>
<dbReference type="Gene3D" id="3.90.25.10">
    <property type="entry name" value="UDP-galactose 4-epimerase, domain 1"/>
    <property type="match status" value="1"/>
</dbReference>
<comment type="pathway">
    <text evidence="2">Carbohydrate biosynthesis; dTDP-L-rhamnose biosynthesis.</text>
</comment>
<comment type="caution">
    <text evidence="4">The sequence shown here is derived from an EMBL/GenBank/DDBJ whole genome shotgun (WGS) entry which is preliminary data.</text>
</comment>
<dbReference type="EC" id="1.1.1.133" evidence="2"/>
<dbReference type="Pfam" id="PF04321">
    <property type="entry name" value="RmlD_sub_bind"/>
    <property type="match status" value="1"/>
</dbReference>
<dbReference type="GO" id="GO:0019305">
    <property type="term" value="P:dTDP-rhamnose biosynthetic process"/>
    <property type="evidence" value="ECO:0007669"/>
    <property type="project" value="UniProtKB-UniPathway"/>
</dbReference>
<dbReference type="Gene3D" id="3.40.50.720">
    <property type="entry name" value="NAD(P)-binding Rossmann-like Domain"/>
    <property type="match status" value="1"/>
</dbReference>
<comment type="function">
    <text evidence="2">Catalyzes the reduction of dTDP-6-deoxy-L-lyxo-4-hexulose to yield dTDP-L-rhamnose.</text>
</comment>
<dbReference type="GO" id="GO:0008831">
    <property type="term" value="F:dTDP-4-dehydrorhamnose reductase activity"/>
    <property type="evidence" value="ECO:0007669"/>
    <property type="project" value="UniProtKB-EC"/>
</dbReference>
<keyword evidence="2" id="KW-0560">Oxidoreductase</keyword>
<reference evidence="4 5" key="1">
    <citation type="journal article" date="2016" name="Nat. Commun.">
        <title>Thousands of microbial genomes shed light on interconnected biogeochemical processes in an aquifer system.</title>
        <authorList>
            <person name="Anantharaman K."/>
            <person name="Brown C.T."/>
            <person name="Hug L.A."/>
            <person name="Sharon I."/>
            <person name="Castelle C.J."/>
            <person name="Probst A.J."/>
            <person name="Thomas B.C."/>
            <person name="Singh A."/>
            <person name="Wilkins M.J."/>
            <person name="Karaoz U."/>
            <person name="Brodie E.L."/>
            <person name="Williams K.H."/>
            <person name="Hubbard S.S."/>
            <person name="Banfield J.F."/>
        </authorList>
    </citation>
    <scope>NUCLEOTIDE SEQUENCE [LARGE SCALE GENOMIC DNA]</scope>
</reference>
<name>A0A1F7F6J9_UNCRA</name>
<evidence type="ECO:0000256" key="2">
    <source>
        <dbReference type="RuleBase" id="RU364082"/>
    </source>
</evidence>
<keyword evidence="2" id="KW-0521">NADP</keyword>
<dbReference type="CDD" id="cd05254">
    <property type="entry name" value="dTDP_HR_like_SDR_e"/>
    <property type="match status" value="1"/>
</dbReference>
<sequence length="302" mass="33065">MKRVLITGVNGLLGQNLQRALAGTHSLSGVDLQPEAYLPGLNEYATLDITDRTQVAEFFKKRRFDWIVNTAAMTNVDLCETERERAERINTGGVAALISEKGAACRFMQISTDYVFDGAAGPYSDTAKPNPVGFYGETKYRAEQLVLGHSPLDCVVRIMVLYGTGKGLRPNFIDWVVSSLRAGKTIPVVTDQTGNITLASNCARNIGALINNDVSGIISFAGADILSRYDIACAVARHFSLNEALIRPIATAELKQAAPRPLKSGFLMERARAMDGITLLTFKEQLLRYEREQKDADYPANV</sequence>
<feature type="domain" description="RmlD-like substrate binding" evidence="3">
    <location>
        <begin position="3"/>
        <end position="288"/>
    </location>
</feature>
<organism evidence="4 5">
    <name type="scientific">Candidatus Raymondbacteria bacterium RIFOXYD12_FULL_49_13</name>
    <dbReference type="NCBI Taxonomy" id="1817890"/>
    <lineage>
        <taxon>Bacteria</taxon>
        <taxon>Raymondiibacteriota</taxon>
    </lineage>
</organism>
<dbReference type="SUPFAM" id="SSF51735">
    <property type="entry name" value="NAD(P)-binding Rossmann-fold domains"/>
    <property type="match status" value="1"/>
</dbReference>
<proteinExistence type="inferred from homology"/>
<evidence type="ECO:0000313" key="4">
    <source>
        <dbReference type="EMBL" id="OGK02290.1"/>
    </source>
</evidence>
<dbReference type="PANTHER" id="PTHR10491:SF4">
    <property type="entry name" value="METHIONINE ADENOSYLTRANSFERASE 2 SUBUNIT BETA"/>
    <property type="match status" value="1"/>
</dbReference>
<dbReference type="InterPro" id="IPR005913">
    <property type="entry name" value="dTDP_dehydrorham_reduct"/>
</dbReference>
<dbReference type="AlphaFoldDB" id="A0A1F7F6J9"/>
<evidence type="ECO:0000259" key="3">
    <source>
        <dbReference type="Pfam" id="PF04321"/>
    </source>
</evidence>